<organism evidence="1 2">
    <name type="scientific">Rudanella paleaurantiibacter</name>
    <dbReference type="NCBI Taxonomy" id="2614655"/>
    <lineage>
        <taxon>Bacteria</taxon>
        <taxon>Pseudomonadati</taxon>
        <taxon>Bacteroidota</taxon>
        <taxon>Cytophagia</taxon>
        <taxon>Cytophagales</taxon>
        <taxon>Cytophagaceae</taxon>
        <taxon>Rudanella</taxon>
    </lineage>
</organism>
<dbReference type="CDD" id="cd03025">
    <property type="entry name" value="DsbA_FrnE_like"/>
    <property type="match status" value="1"/>
</dbReference>
<keyword evidence="2" id="KW-1185">Reference proteome</keyword>
<sequence>MAKPTLLYVYDALCGWCYGFSPVIRQLHDRYGDQIDFTVLSGGMITGNRIGPLRQMRTYIQGAYKTVEERTGIRFGDGYLNGLLLDDDYISDSTKPGAAMTLFKAILPERAIQFAADLQRAHHFDGMDLNVDANYGPLVEPYGIDPEEFVAHIGDEAIRQQTEQEFGLVASYGINGFPSVIVGNGDQLYLVARGYLPYEALEANVLRAINS</sequence>
<reference evidence="1 2" key="1">
    <citation type="submission" date="2019-10" db="EMBL/GenBank/DDBJ databases">
        <title>Rudanella paleaurantiibacter sp. nov., isolated from sludge.</title>
        <authorList>
            <person name="Xu S.Q."/>
        </authorList>
    </citation>
    <scope>NUCLEOTIDE SEQUENCE [LARGE SCALE GENOMIC DNA]</scope>
    <source>
        <strain evidence="1 2">HX-22-17</strain>
    </source>
</reference>
<dbReference type="SUPFAM" id="SSF52833">
    <property type="entry name" value="Thioredoxin-like"/>
    <property type="match status" value="1"/>
</dbReference>
<dbReference type="Gene3D" id="1.10.472.60">
    <property type="entry name" value="putative protein disulfide isomerase domain"/>
    <property type="match status" value="1"/>
</dbReference>
<comment type="caution">
    <text evidence="1">The sequence shown here is derived from an EMBL/GenBank/DDBJ whole genome shotgun (WGS) entry which is preliminary data.</text>
</comment>
<dbReference type="AlphaFoldDB" id="A0A7J5TZB6"/>
<dbReference type="RefSeq" id="WP_152124986.1">
    <property type="nucleotide sequence ID" value="NZ_WELI01000005.1"/>
</dbReference>
<protein>
    <submittedName>
        <fullName evidence="1">DsbA family protein</fullName>
    </submittedName>
</protein>
<dbReference type="Gene3D" id="3.40.30.10">
    <property type="entry name" value="Glutaredoxin"/>
    <property type="match status" value="1"/>
</dbReference>
<evidence type="ECO:0000313" key="1">
    <source>
        <dbReference type="EMBL" id="KAB7730401.1"/>
    </source>
</evidence>
<dbReference type="InterPro" id="IPR036249">
    <property type="entry name" value="Thioredoxin-like_sf"/>
</dbReference>
<dbReference type="EMBL" id="WELI01000005">
    <property type="protein sequence ID" value="KAB7730401.1"/>
    <property type="molecule type" value="Genomic_DNA"/>
</dbReference>
<evidence type="ECO:0000313" key="2">
    <source>
        <dbReference type="Proteomes" id="UP000488299"/>
    </source>
</evidence>
<name>A0A7J5TZB6_9BACT</name>
<proteinExistence type="predicted"/>
<dbReference type="Proteomes" id="UP000488299">
    <property type="component" value="Unassembled WGS sequence"/>
</dbReference>
<gene>
    <name evidence="1" type="ORF">F5984_14715</name>
</gene>
<accession>A0A7J5TZB6</accession>